<dbReference type="PROSITE" id="PS51025">
    <property type="entry name" value="PWI"/>
    <property type="match status" value="1"/>
</dbReference>
<feature type="compositionally biased region" description="Low complexity" evidence="4">
    <location>
        <begin position="230"/>
        <end position="251"/>
    </location>
</feature>
<dbReference type="InterPro" id="IPR052768">
    <property type="entry name" value="RBM25"/>
</dbReference>
<evidence type="ECO:0000256" key="3">
    <source>
        <dbReference type="PROSITE-ProRule" id="PRU00176"/>
    </source>
</evidence>
<dbReference type="PANTHER" id="PTHR18806">
    <property type="entry name" value="RBM25 PROTEIN"/>
    <property type="match status" value="1"/>
</dbReference>
<evidence type="ECO:0000256" key="4">
    <source>
        <dbReference type="SAM" id="MobiDB-lite"/>
    </source>
</evidence>
<proteinExistence type="evidence at transcript level"/>
<feature type="compositionally biased region" description="Basic and acidic residues" evidence="4">
    <location>
        <begin position="317"/>
        <end position="327"/>
    </location>
</feature>
<dbReference type="SMART" id="SM00311">
    <property type="entry name" value="PWI"/>
    <property type="match status" value="1"/>
</dbReference>
<dbReference type="InterPro" id="IPR002483">
    <property type="entry name" value="PWI_dom"/>
</dbReference>
<evidence type="ECO:0000313" key="7">
    <source>
        <dbReference type="EMBL" id="JAA61890.1"/>
    </source>
</evidence>
<feature type="compositionally biased region" description="Basic and acidic residues" evidence="4">
    <location>
        <begin position="287"/>
        <end position="303"/>
    </location>
</feature>
<dbReference type="FunFam" id="1.20.1390.10:FF:000004">
    <property type="entry name" value="RNA-binding motif protein 25"/>
    <property type="match status" value="1"/>
</dbReference>
<feature type="compositionally biased region" description="Low complexity" evidence="4">
    <location>
        <begin position="703"/>
        <end position="712"/>
    </location>
</feature>
<feature type="compositionally biased region" description="Basic and acidic residues" evidence="4">
    <location>
        <begin position="344"/>
        <end position="431"/>
    </location>
</feature>
<dbReference type="InterPro" id="IPR012677">
    <property type="entry name" value="Nucleotide-bd_a/b_plait_sf"/>
</dbReference>
<feature type="compositionally biased region" description="Polar residues" evidence="4">
    <location>
        <begin position="124"/>
        <end position="135"/>
    </location>
</feature>
<feature type="region of interest" description="Disordered" evidence="4">
    <location>
        <begin position="576"/>
        <end position="825"/>
    </location>
</feature>
<feature type="compositionally biased region" description="Low complexity" evidence="4">
    <location>
        <begin position="809"/>
        <end position="818"/>
    </location>
</feature>
<dbReference type="SMART" id="SM00360">
    <property type="entry name" value="RRM"/>
    <property type="match status" value="1"/>
</dbReference>
<feature type="domain" description="RRM" evidence="5">
    <location>
        <begin position="139"/>
        <end position="216"/>
    </location>
</feature>
<feature type="compositionally biased region" description="Basic and acidic residues" evidence="4">
    <location>
        <begin position="581"/>
        <end position="632"/>
    </location>
</feature>
<keyword evidence="1" id="KW-0507">mRNA processing</keyword>
<dbReference type="EMBL" id="GACK01003144">
    <property type="protein sequence ID" value="JAA61890.1"/>
    <property type="molecule type" value="mRNA"/>
</dbReference>
<dbReference type="AlphaFoldDB" id="L7MD22"/>
<feature type="region of interest" description="Disordered" evidence="4">
    <location>
        <begin position="283"/>
        <end position="513"/>
    </location>
</feature>
<feature type="non-terminal residue" evidence="7">
    <location>
        <position position="1"/>
    </location>
</feature>
<dbReference type="PANTHER" id="PTHR18806:SF4">
    <property type="entry name" value="RNA-BINDING PROTEIN 25"/>
    <property type="match status" value="1"/>
</dbReference>
<feature type="compositionally biased region" description="Low complexity" evidence="4">
    <location>
        <begin position="756"/>
        <end position="765"/>
    </location>
</feature>
<evidence type="ECO:0000256" key="1">
    <source>
        <dbReference type="ARBA" id="ARBA00022664"/>
    </source>
</evidence>
<evidence type="ECO:0000259" key="6">
    <source>
        <dbReference type="PROSITE" id="PS51025"/>
    </source>
</evidence>
<dbReference type="GO" id="GO:0003729">
    <property type="term" value="F:mRNA binding"/>
    <property type="evidence" value="ECO:0007669"/>
    <property type="project" value="TreeGrafter"/>
</dbReference>
<dbReference type="PROSITE" id="PS50102">
    <property type="entry name" value="RRM"/>
    <property type="match status" value="1"/>
</dbReference>
<name>L7MD22_RHIPC</name>
<feature type="compositionally biased region" description="Low complexity" evidence="4">
    <location>
        <begin position="674"/>
        <end position="683"/>
    </location>
</feature>
<dbReference type="Gene3D" id="1.20.1390.10">
    <property type="entry name" value="PWI domain"/>
    <property type="match status" value="1"/>
</dbReference>
<dbReference type="InterPro" id="IPR000504">
    <property type="entry name" value="RRM_dom"/>
</dbReference>
<dbReference type="InterPro" id="IPR036483">
    <property type="entry name" value="PWI_dom_sf"/>
</dbReference>
<dbReference type="Gene3D" id="3.30.70.330">
    <property type="match status" value="1"/>
</dbReference>
<keyword evidence="2 3" id="KW-0694">RNA-binding</keyword>
<dbReference type="SUPFAM" id="SSF101233">
    <property type="entry name" value="PWI domain"/>
    <property type="match status" value="1"/>
</dbReference>
<accession>L7MD22</accession>
<dbReference type="GO" id="GO:0000381">
    <property type="term" value="P:regulation of alternative mRNA splicing, via spliceosome"/>
    <property type="evidence" value="ECO:0007669"/>
    <property type="project" value="TreeGrafter"/>
</dbReference>
<dbReference type="GO" id="GO:0006397">
    <property type="term" value="P:mRNA processing"/>
    <property type="evidence" value="ECO:0007669"/>
    <property type="project" value="UniProtKB-KW"/>
</dbReference>
<feature type="region of interest" description="Disordered" evidence="4">
    <location>
        <begin position="531"/>
        <end position="556"/>
    </location>
</feature>
<protein>
    <submittedName>
        <fullName evidence="7">Uncharacterized protein</fullName>
    </submittedName>
</protein>
<feature type="compositionally biased region" description="Basic and acidic residues" evidence="4">
    <location>
        <begin position="448"/>
        <end position="493"/>
    </location>
</feature>
<dbReference type="CDD" id="cd12446">
    <property type="entry name" value="RRM_RBM25"/>
    <property type="match status" value="1"/>
</dbReference>
<organism evidence="7">
    <name type="scientific">Rhipicephalus pulchellus</name>
    <name type="common">Yellow backed tick</name>
    <name type="synonym">Dermacentor pulchellus</name>
    <dbReference type="NCBI Taxonomy" id="72859"/>
    <lineage>
        <taxon>Eukaryota</taxon>
        <taxon>Metazoa</taxon>
        <taxon>Ecdysozoa</taxon>
        <taxon>Arthropoda</taxon>
        <taxon>Chelicerata</taxon>
        <taxon>Arachnida</taxon>
        <taxon>Acari</taxon>
        <taxon>Parasitiformes</taxon>
        <taxon>Ixodida</taxon>
        <taxon>Ixodoidea</taxon>
        <taxon>Ixodidae</taxon>
        <taxon>Rhipicephalinae</taxon>
        <taxon>Rhipicephalus</taxon>
        <taxon>Rhipicephalus</taxon>
    </lineage>
</organism>
<evidence type="ECO:0000256" key="2">
    <source>
        <dbReference type="ARBA" id="ARBA00022884"/>
    </source>
</evidence>
<feature type="compositionally biased region" description="Low complexity" evidence="4">
    <location>
        <begin position="432"/>
        <end position="442"/>
    </location>
</feature>
<dbReference type="GO" id="GO:0005681">
    <property type="term" value="C:spliceosomal complex"/>
    <property type="evidence" value="ECO:0007669"/>
    <property type="project" value="TreeGrafter"/>
</dbReference>
<reference evidence="7" key="2">
    <citation type="journal article" date="2015" name="J. Proteomics">
        <title>Sexual differences in the sialomes of the zebra tick, Rhipicephalus pulchellus.</title>
        <authorList>
            <person name="Tan A.W."/>
            <person name="Francischetti I.M."/>
            <person name="Slovak M."/>
            <person name="Kini R.M."/>
            <person name="Ribeiro J.M."/>
        </authorList>
    </citation>
    <scope>NUCLEOTIDE SEQUENCE</scope>
    <source>
        <tissue evidence="7">Salivary gland</tissue>
    </source>
</reference>
<dbReference type="Pfam" id="PF00076">
    <property type="entry name" value="RRM_1"/>
    <property type="match status" value="1"/>
</dbReference>
<dbReference type="SUPFAM" id="SSF54928">
    <property type="entry name" value="RNA-binding domain, RBD"/>
    <property type="match status" value="1"/>
</dbReference>
<feature type="region of interest" description="Disordered" evidence="4">
    <location>
        <begin position="224"/>
        <end position="267"/>
    </location>
</feature>
<dbReference type="InterPro" id="IPR034268">
    <property type="entry name" value="RBM25_RRM"/>
</dbReference>
<feature type="domain" description="PWI" evidence="6">
    <location>
        <begin position="841"/>
        <end position="934"/>
    </location>
</feature>
<dbReference type="InterPro" id="IPR035979">
    <property type="entry name" value="RBD_domain_sf"/>
</dbReference>
<feature type="region of interest" description="Disordered" evidence="4">
    <location>
        <begin position="85"/>
        <end position="140"/>
    </location>
</feature>
<dbReference type="Pfam" id="PF01480">
    <property type="entry name" value="PWI"/>
    <property type="match status" value="1"/>
</dbReference>
<reference evidence="7" key="1">
    <citation type="submission" date="2012-11" db="EMBL/GenBank/DDBJ databases">
        <authorList>
            <person name="Lucero-Rivera Y.E."/>
            <person name="Tovar-Ramirez D."/>
        </authorList>
    </citation>
    <scope>NUCLEOTIDE SEQUENCE</scope>
    <source>
        <tissue evidence="7">Salivary gland</tissue>
    </source>
</reference>
<evidence type="ECO:0000259" key="5">
    <source>
        <dbReference type="PROSITE" id="PS50102"/>
    </source>
</evidence>
<feature type="compositionally biased region" description="Basic and acidic residues" evidence="4">
    <location>
        <begin position="501"/>
        <end position="513"/>
    </location>
</feature>
<sequence length="934" mass="107497">DLTLPAGGLRNRAGEPKSEYRLVLREDMAFPPHRPPLGMPGMPVPPMLAPPYTMPHMVPGGMIPMAMGVMPPMMAHVAVTVPPSIPILAQPPQQPSPQPRSQGKRGHGTGSNSAVIEKKPLVRRNQQQAHENTSKGPPVTVFVGNITERASDNLIRLILQRCGTVVSWKRVQGANGWLQGFGFCEYGDPESAMRAIRILHDWEIGDKKLVVKVDAKTKEKLDEYKASKRTTTGQQQQQQPGGATDGAPAADNANSEAKPQPTDDIDEATWRQDRDTREAILHLLRSHSGELSRGTEREREADRSNNATKSPRNTRRNSPEPEREYRSSKNHRLMQELDEMDIEEDKRNLITREIDKFRDTYKKQQEEDRDRERERRRERKERRDRERSPDRSSRARDKERSARDSAKDDRAEERSSRDRDRDRESSREPKPSSDSAQPASSSQPPPSRSDRAPSKSRSESPERDWVRERERERERELREVMRPRDSERDWEREREEEEEAYERKKLERKLREKEAAYQERLRNWEARERRKAKEYEKERLKEEERQAEEAKEARRLKEFLEDYEDERDDVKYYKGAALQRRMKDREKEIELDNRDRQRERDELEDLRRKLADEGHPDPEAEAKRIHHEEEARLLNPQPHLLPVVRPEPPEPEPEPTRGRDHPSSPPPARRSSQHSRAVPQSPRAEPRSPPPRRESSSTRRTRSPSPLSAAPPVATVEEDGSGQNSLSGFSDVATPQEEGRSMGFGVLKLGGSPGQTSGRKSPTSSSKRKKLSAAASQVFGSAEEEESAEARKKRKLVPLEDEEARKQQDAAQQQQQVQHMNTEEKRKHIKSLIDRIPTSKEELFNFNFDRSLVDNALMDKRIRPWINKKIVEYIGEEEPTLVDFICSKVLAGSAAQSILNDVSMVLDEEAEVFVVKMWRLLIYEIEAKKVGLVK</sequence>